<dbReference type="InterPro" id="IPR000277">
    <property type="entry name" value="Cys/Met-Metab_PyrdxlP-dep_enz"/>
</dbReference>
<dbReference type="PIRSF" id="PIRSF001434">
    <property type="entry name" value="CGS"/>
    <property type="match status" value="1"/>
</dbReference>
<dbReference type="Gene3D" id="3.90.1150.10">
    <property type="entry name" value="Aspartate Aminotransferase, domain 1"/>
    <property type="match status" value="1"/>
</dbReference>
<evidence type="ECO:0000313" key="5">
    <source>
        <dbReference type="EMBL" id="QSX30632.1"/>
    </source>
</evidence>
<organism evidence="5 6">
    <name type="scientific">Shewanella cyperi</name>
    <dbReference type="NCBI Taxonomy" id="2814292"/>
    <lineage>
        <taxon>Bacteria</taxon>
        <taxon>Pseudomonadati</taxon>
        <taxon>Pseudomonadota</taxon>
        <taxon>Gammaproteobacteria</taxon>
        <taxon>Alteromonadales</taxon>
        <taxon>Shewanellaceae</taxon>
        <taxon>Shewanella</taxon>
    </lineage>
</organism>
<dbReference type="PANTHER" id="PTHR11808:SF80">
    <property type="entry name" value="CYSTATHIONINE GAMMA-LYASE"/>
    <property type="match status" value="1"/>
</dbReference>
<sequence length="429" mass="45932">MSSHPPSSYPESLSCPENPLHPETLLCQRGGDAFGAVVPPIYQNSLFTFESWEAIATAFEDKINTPIYSRGHNPTVVEAERVLAAFAGAEKAKLFASGMAAISAGILHFLQPGCHVICVRNAYGPVLALLEQYLLPKFNIEQSFVGGAEVEEFAACIRDNTRLIYLESPASGLFGLQDLAAIAALAKAHGIATMVDNTWATPLFQRPLALGIDLEVHSCSKYLGGHSDIIAGVLLGSAALLDAIHSREFELLGARIAPMEAWFLLRSLRTLPLRMARHQQSALAVASMLAAHPKVARVDYPGLAGFPQAELARRQMSGFSGLMGFRLKASLKAGLKAGLGDGADGMGTDVRDAEAAARRFVNALKLIRIGVSWGGHESLIYAPAIGYQKELDPERFAALGLSPAQMRLSVGLEHVGDLIADLQQALEKV</sequence>
<dbReference type="Gene3D" id="3.40.640.10">
    <property type="entry name" value="Type I PLP-dependent aspartate aminotransferase-like (Major domain)"/>
    <property type="match status" value="1"/>
</dbReference>
<keyword evidence="5" id="KW-0808">Transferase</keyword>
<evidence type="ECO:0000256" key="1">
    <source>
        <dbReference type="ARBA" id="ARBA00001933"/>
    </source>
</evidence>
<dbReference type="AlphaFoldDB" id="A0A975ALQ3"/>
<proteinExistence type="inferred from homology"/>
<evidence type="ECO:0000256" key="3">
    <source>
        <dbReference type="PIRSR" id="PIRSR001434-2"/>
    </source>
</evidence>
<accession>A0A975ALQ3</accession>
<comment type="cofactor">
    <cofactor evidence="1 4">
        <name>pyridoxal 5'-phosphate</name>
        <dbReference type="ChEBI" id="CHEBI:597326"/>
    </cofactor>
</comment>
<dbReference type="GO" id="GO:0005737">
    <property type="term" value="C:cytoplasm"/>
    <property type="evidence" value="ECO:0007669"/>
    <property type="project" value="TreeGrafter"/>
</dbReference>
<dbReference type="RefSeq" id="WP_207325441.1">
    <property type="nucleotide sequence ID" value="NZ_CP071504.1"/>
</dbReference>
<dbReference type="Proteomes" id="UP000663281">
    <property type="component" value="Chromosome"/>
</dbReference>
<evidence type="ECO:0000256" key="2">
    <source>
        <dbReference type="ARBA" id="ARBA00022898"/>
    </source>
</evidence>
<keyword evidence="2 3" id="KW-0663">Pyridoxal phosphate</keyword>
<dbReference type="InterPro" id="IPR015422">
    <property type="entry name" value="PyrdxlP-dep_Trfase_small"/>
</dbReference>
<dbReference type="KEGG" id="scyp:JYB88_02930"/>
<dbReference type="EMBL" id="CP071504">
    <property type="protein sequence ID" value="QSX30632.1"/>
    <property type="molecule type" value="Genomic_DNA"/>
</dbReference>
<dbReference type="CDD" id="cd00614">
    <property type="entry name" value="CGS_like"/>
    <property type="match status" value="1"/>
</dbReference>
<dbReference type="GO" id="GO:0019346">
    <property type="term" value="P:transsulfuration"/>
    <property type="evidence" value="ECO:0007669"/>
    <property type="project" value="InterPro"/>
</dbReference>
<gene>
    <name evidence="5" type="ORF">JYB88_02930</name>
</gene>
<evidence type="ECO:0000313" key="6">
    <source>
        <dbReference type="Proteomes" id="UP000663281"/>
    </source>
</evidence>
<dbReference type="InterPro" id="IPR015424">
    <property type="entry name" value="PyrdxlP-dep_Trfase"/>
</dbReference>
<dbReference type="PANTHER" id="PTHR11808">
    <property type="entry name" value="TRANS-SULFURATION ENZYME FAMILY MEMBER"/>
    <property type="match status" value="1"/>
</dbReference>
<protein>
    <submittedName>
        <fullName evidence="5">Aminotransferase class I/II-fold pyridoxal phosphate-dependent enzyme</fullName>
    </submittedName>
</protein>
<dbReference type="SUPFAM" id="SSF53383">
    <property type="entry name" value="PLP-dependent transferases"/>
    <property type="match status" value="1"/>
</dbReference>
<reference evidence="5 6" key="1">
    <citation type="submission" date="2021-03" db="EMBL/GenBank/DDBJ databases">
        <title>Novel species identification of genus Shewanella.</title>
        <authorList>
            <person name="Liu G."/>
            <person name="Zhang Q."/>
        </authorList>
    </citation>
    <scope>NUCLEOTIDE SEQUENCE [LARGE SCALE GENOMIC DNA]</scope>
    <source>
        <strain evidence="5 6">FJAT-53726</strain>
    </source>
</reference>
<dbReference type="GO" id="GO:0016846">
    <property type="term" value="F:carbon-sulfur lyase activity"/>
    <property type="evidence" value="ECO:0007669"/>
    <property type="project" value="TreeGrafter"/>
</dbReference>
<keyword evidence="6" id="KW-1185">Reference proteome</keyword>
<dbReference type="FunFam" id="3.40.640.10:FF:000046">
    <property type="entry name" value="Cystathionine gamma-lyase"/>
    <property type="match status" value="1"/>
</dbReference>
<name>A0A975ALQ3_9GAMM</name>
<comment type="similarity">
    <text evidence="4">Belongs to the trans-sulfuration enzymes family.</text>
</comment>
<keyword evidence="5" id="KW-0032">Aminotransferase</keyword>
<evidence type="ECO:0000256" key="4">
    <source>
        <dbReference type="RuleBase" id="RU362118"/>
    </source>
</evidence>
<feature type="modified residue" description="N6-(pyridoxal phosphate)lysine" evidence="3">
    <location>
        <position position="221"/>
    </location>
</feature>
<dbReference type="GO" id="GO:0030170">
    <property type="term" value="F:pyridoxal phosphate binding"/>
    <property type="evidence" value="ECO:0007669"/>
    <property type="project" value="InterPro"/>
</dbReference>
<dbReference type="InterPro" id="IPR015421">
    <property type="entry name" value="PyrdxlP-dep_Trfase_major"/>
</dbReference>
<dbReference type="Pfam" id="PF01053">
    <property type="entry name" value="Cys_Met_Meta_PP"/>
    <property type="match status" value="1"/>
</dbReference>
<dbReference type="GO" id="GO:0008483">
    <property type="term" value="F:transaminase activity"/>
    <property type="evidence" value="ECO:0007669"/>
    <property type="project" value="UniProtKB-KW"/>
</dbReference>